<dbReference type="AlphaFoldDB" id="A0A4S9AL88"/>
<proteinExistence type="predicted"/>
<comment type="caution">
    <text evidence="1">The sequence shown here is derived from an EMBL/GenBank/DDBJ whole genome shotgun (WGS) entry which is preliminary data.</text>
</comment>
<organism evidence="1 2">
    <name type="scientific">Aureobasidium pullulans</name>
    <name type="common">Black yeast</name>
    <name type="synonym">Pullularia pullulans</name>
    <dbReference type="NCBI Taxonomy" id="5580"/>
    <lineage>
        <taxon>Eukaryota</taxon>
        <taxon>Fungi</taxon>
        <taxon>Dikarya</taxon>
        <taxon>Ascomycota</taxon>
        <taxon>Pezizomycotina</taxon>
        <taxon>Dothideomycetes</taxon>
        <taxon>Dothideomycetidae</taxon>
        <taxon>Dothideales</taxon>
        <taxon>Saccotheciaceae</taxon>
        <taxon>Aureobasidium</taxon>
    </lineage>
</organism>
<gene>
    <name evidence="1" type="ORF">D6D19_00603</name>
</gene>
<name>A0A4S9AL88_AURPU</name>
<evidence type="ECO:0000313" key="1">
    <source>
        <dbReference type="EMBL" id="THW80276.1"/>
    </source>
</evidence>
<dbReference type="EMBL" id="QZAO01000007">
    <property type="protein sequence ID" value="THW80276.1"/>
    <property type="molecule type" value="Genomic_DNA"/>
</dbReference>
<accession>A0A4S9AL88</accession>
<dbReference type="Proteomes" id="UP000308802">
    <property type="component" value="Unassembled WGS sequence"/>
</dbReference>
<evidence type="ECO:0000313" key="2">
    <source>
        <dbReference type="Proteomes" id="UP000308802"/>
    </source>
</evidence>
<reference evidence="1 2" key="1">
    <citation type="submission" date="2018-10" db="EMBL/GenBank/DDBJ databases">
        <title>Fifty Aureobasidium pullulans genomes reveal a recombining polyextremotolerant generalist.</title>
        <authorList>
            <person name="Gostincar C."/>
            <person name="Turk M."/>
            <person name="Zajc J."/>
            <person name="Gunde-Cimerman N."/>
        </authorList>
    </citation>
    <scope>NUCLEOTIDE SEQUENCE [LARGE SCALE GENOMIC DNA]</scope>
    <source>
        <strain evidence="1 2">EXF-10659</strain>
    </source>
</reference>
<sequence>MDTQNINTGGGENSATKVQEVDIQIPTNPADPAFFNLTLEARHKAYHLLLDPKGTNTLVVEPPNSLDAVTKLLAISEQVRDEVTTLIASDYKARIQAGLYYNLKLEPHTIAVAGPKKKSKKSKKQDPSPTTAPLPAIKLWTLDIIVFTAEMQIRVTANLNFKTNTVAIRLPGFEDGLAMFSSNYCDHLFEEFEEAFLEPMKVFTGKEGFDGVMLKDVEVLLREVELPCPKIGMITEITRTWFVLMLSMTRMMVMRLIPLEGFKSGAKVKHEDTITDYNLDNIGK</sequence>
<protein>
    <submittedName>
        <fullName evidence="1">Uncharacterized protein</fullName>
    </submittedName>
</protein>